<name>A0AB34JUE4_PRYPA</name>
<feature type="region of interest" description="Disordered" evidence="2">
    <location>
        <begin position="56"/>
        <end position="84"/>
    </location>
</feature>
<feature type="compositionally biased region" description="Pro residues" evidence="2">
    <location>
        <begin position="1104"/>
        <end position="1131"/>
    </location>
</feature>
<gene>
    <name evidence="4" type="ORF">AB1Y20_020712</name>
</gene>
<evidence type="ECO:0000256" key="2">
    <source>
        <dbReference type="SAM" id="MobiDB-lite"/>
    </source>
</evidence>
<feature type="region of interest" description="Disordered" evidence="2">
    <location>
        <begin position="515"/>
        <end position="546"/>
    </location>
</feature>
<dbReference type="Gene3D" id="1.10.510.10">
    <property type="entry name" value="Transferase(Phosphotransferase) domain 1"/>
    <property type="match status" value="1"/>
</dbReference>
<protein>
    <recommendedName>
        <fullName evidence="3">Protein kinase domain-containing protein</fullName>
    </recommendedName>
</protein>
<dbReference type="Pfam" id="PF00069">
    <property type="entry name" value="Pkinase"/>
    <property type="match status" value="1"/>
</dbReference>
<dbReference type="GO" id="GO:0005524">
    <property type="term" value="F:ATP binding"/>
    <property type="evidence" value="ECO:0007669"/>
    <property type="project" value="InterPro"/>
</dbReference>
<feature type="compositionally biased region" description="Low complexity" evidence="2">
    <location>
        <begin position="355"/>
        <end position="366"/>
    </location>
</feature>
<proteinExistence type="predicted"/>
<dbReference type="PROSITE" id="PS50176">
    <property type="entry name" value="ARM_REPEAT"/>
    <property type="match status" value="1"/>
</dbReference>
<feature type="compositionally biased region" description="Pro residues" evidence="2">
    <location>
        <begin position="367"/>
        <end position="384"/>
    </location>
</feature>
<reference evidence="4 5" key="1">
    <citation type="journal article" date="2024" name="Science">
        <title>Giant polyketide synthase enzymes in the biosynthesis of giant marine polyether toxins.</title>
        <authorList>
            <person name="Fallon T.R."/>
            <person name="Shende V.V."/>
            <person name="Wierzbicki I.H."/>
            <person name="Pendleton A.L."/>
            <person name="Watervoot N.F."/>
            <person name="Auber R.P."/>
            <person name="Gonzalez D.J."/>
            <person name="Wisecaver J.H."/>
            <person name="Moore B.S."/>
        </authorList>
    </citation>
    <scope>NUCLEOTIDE SEQUENCE [LARGE SCALE GENOMIC DNA]</scope>
    <source>
        <strain evidence="4 5">12B1</strain>
    </source>
</reference>
<comment type="caution">
    <text evidence="4">The sequence shown here is derived from an EMBL/GenBank/DDBJ whole genome shotgun (WGS) entry which is preliminary data.</text>
</comment>
<dbReference type="InterPro" id="IPR000719">
    <property type="entry name" value="Prot_kinase_dom"/>
</dbReference>
<evidence type="ECO:0000313" key="5">
    <source>
        <dbReference type="Proteomes" id="UP001515480"/>
    </source>
</evidence>
<feature type="region of interest" description="Disordered" evidence="2">
    <location>
        <begin position="688"/>
        <end position="727"/>
    </location>
</feature>
<feature type="region of interest" description="Disordered" evidence="2">
    <location>
        <begin position="313"/>
        <end position="387"/>
    </location>
</feature>
<dbReference type="SUPFAM" id="SSF56112">
    <property type="entry name" value="Protein kinase-like (PK-like)"/>
    <property type="match status" value="1"/>
</dbReference>
<evidence type="ECO:0000313" key="4">
    <source>
        <dbReference type="EMBL" id="KAL1525884.1"/>
    </source>
</evidence>
<dbReference type="InterPro" id="IPR011009">
    <property type="entry name" value="Kinase-like_dom_sf"/>
</dbReference>
<dbReference type="EMBL" id="JBGBPQ010000004">
    <property type="protein sequence ID" value="KAL1525884.1"/>
    <property type="molecule type" value="Genomic_DNA"/>
</dbReference>
<dbReference type="PANTHER" id="PTHR24216">
    <property type="entry name" value="PAXILLIN-RELATED"/>
    <property type="match status" value="1"/>
</dbReference>
<organism evidence="4 5">
    <name type="scientific">Prymnesium parvum</name>
    <name type="common">Toxic golden alga</name>
    <dbReference type="NCBI Taxonomy" id="97485"/>
    <lineage>
        <taxon>Eukaryota</taxon>
        <taxon>Haptista</taxon>
        <taxon>Haptophyta</taxon>
        <taxon>Prymnesiophyceae</taxon>
        <taxon>Prymnesiales</taxon>
        <taxon>Prymnesiaceae</taxon>
        <taxon>Prymnesium</taxon>
    </lineage>
</organism>
<evidence type="ECO:0000259" key="3">
    <source>
        <dbReference type="PROSITE" id="PS50011"/>
    </source>
</evidence>
<feature type="compositionally biased region" description="Pro residues" evidence="2">
    <location>
        <begin position="694"/>
        <end position="726"/>
    </location>
</feature>
<feature type="domain" description="Protein kinase" evidence="3">
    <location>
        <begin position="1333"/>
        <end position="1622"/>
    </location>
</feature>
<dbReference type="PANTHER" id="PTHR24216:SF65">
    <property type="entry name" value="PAXILLIN-LIKE PROTEIN 1"/>
    <property type="match status" value="1"/>
</dbReference>
<feature type="repeat" description="ARM" evidence="1">
    <location>
        <begin position="624"/>
        <end position="646"/>
    </location>
</feature>
<accession>A0AB34JUE4</accession>
<feature type="compositionally biased region" description="Gly residues" evidence="2">
    <location>
        <begin position="314"/>
        <end position="326"/>
    </location>
</feature>
<dbReference type="SMART" id="SM00220">
    <property type="entry name" value="S_TKc"/>
    <property type="match status" value="1"/>
</dbReference>
<feature type="region of interest" description="Disordered" evidence="2">
    <location>
        <begin position="1079"/>
        <end position="1164"/>
    </location>
</feature>
<dbReference type="InterPro" id="IPR000225">
    <property type="entry name" value="Armadillo"/>
</dbReference>
<dbReference type="Proteomes" id="UP001515480">
    <property type="component" value="Unassembled WGS sequence"/>
</dbReference>
<feature type="compositionally biased region" description="Pro residues" evidence="2">
    <location>
        <begin position="1147"/>
        <end position="1156"/>
    </location>
</feature>
<sequence length="1812" mass="190619">MPLRLSRATSREEADEELRAGLAGACLLYSLPDPSSPHGAAHFALAVRLHREVRHASLSARPTDAARERRSETPPLAMQRQMSGSLSRLLGRPRPALAAAAAAAAAAPPAPLPAALPPPAALAHPPPPHPFLDDVAALVAELSRSRCYLDVPSDTVPHGVLRTLLVLRPFVVLPTRRLGFLLCYPAGGSLGLCALEIDVQAAEYTLLPCWPNLTVRLRATALSLREFVRMGRGARREKAKRGATWSGDESPVLRTQQGAMEQLKANGGALSSTMSACSSRMLWGAKGACPGLLCPRQGATEWGGRRLKEMSRWLGGGGRGVGGRKGLAGERRGAGRRLGGKLLDETASDGSTGGAPHAEAAPSDEPAAPPPASRASTPPPPPPAGFQVLLRSHRAVRQSASSTELRAASRRALRLSASSHALRPPPAEAPAAPAVRAALAAASSLAVRVAAMEGAVLEAEEAELSELLRSLWRRAEAEAGGEAEAEEWVGAGAMAALVEVLLLLRRGWRVVGEGSMRPEEREGGGEEGAAPSDAEDEAAWSSRSEESPAASLVEDVVLAMGRRVPAWRRLLDALPAAAVGAASAELCSLCLRGLALRAARPALLAALAAWRARAPLLRAFCGSGGVPLLVELLAADDDEPPLAADARRGEAERTAARAAACRLLAAALRDDPRAAPAAPLVDALVREEARACRPSPPPPPPPAAASPPRTPSTPPLAPRRPPPPPSRLLASALRPLAGGGAVLRLLCERLAAALAAPSSAELPAALRAAAVFLRHCAAAHTCAQLDGLLLPPLAAAARWAAGGVLPALRRADADAAVEWAERAVALLRLADAAAAAARAAAWPEGCALLLSWASLFTTPDAIAWHLELCTLLLPLDATPTPLAASARALRGGAALDEWCHALLDHTAECAHLLRPAPRDDSPQAWECLLAAAPSASPPRDRPSAWLPFWHAAHPLLSRLATRAYAPAGSWPLCAASESAVLSLLALPPPPALAAAAALVDALYRRFVGLYARLERLLAARRRHAAARRRHAAACARCLAALRALAAARALHATAPAFASLGVLRFLAAELSLEVDADAPPPPPWAARAAADAPHVSSDESDGEPSPPRPPPPPRLSPPVPRLLLAPPPAAAPPARRRSESSPAAPQGAPPPPPPPAAEEAARWASPSLVRSGPFASVCTAQESLPIFALPIERGRRFTPPPPRLPRSQPVSCGGMSESVYAHKRAARPFYESEALHLAALQLILCLLVTPSQMGLERGAVDKPLDDEGDAALIRQTPRASAALSPLLLLRAHLNHKSNAPLLAPLYHAAAEMGECHAHLLRLLCAAFFPPPLYRTGRCLARGAYGAVCACDLSPPLAPPCALAVKLVPVRVDRFSKSNLPEVLAEALVLLRLRAQPQVSQLFDFGTDGASFWLVMRRYDGTLRDWARGAARPLPHLLHAYAQAVDIAQMLARHCVNHFDIKADNFLIAPDDMPRDDPSVLDGAPRLVIADFGVSKLYAEAEEGYTSRDRGTEFIKSPEMLVVANKSHVPAGDDAGVNSRSDVWSIGCLLFEVLTGEYLFMEKDWTSFYLRVTSTDLPLLSEAKANLLAPSYAAEVAAFLHFVLQRDPSSRPTISEVSLHFASMRARLVGDAAAAPLPPPAARAAPFPRPPPAERCALRCRQALSAAPSPPLAMAELSEGVYLAARLPAARCAQLASAGVQQVVCFRRCLSAETLARLEGISVVQVDEPMCVEKTLGLLRELAASRGAVIVGDPRFSGPGSLAAAHLIVAKGFSAYEAILSVRDACPECTFDAEYLVLVEESIPGPTAARRSI</sequence>
<dbReference type="GO" id="GO:0004672">
    <property type="term" value="F:protein kinase activity"/>
    <property type="evidence" value="ECO:0007669"/>
    <property type="project" value="InterPro"/>
</dbReference>
<dbReference type="InterPro" id="IPR008271">
    <property type="entry name" value="Ser/Thr_kinase_AS"/>
</dbReference>
<dbReference type="PROSITE" id="PS00108">
    <property type="entry name" value="PROTEIN_KINASE_ST"/>
    <property type="match status" value="1"/>
</dbReference>
<dbReference type="PROSITE" id="PS50011">
    <property type="entry name" value="PROTEIN_KINASE_DOM"/>
    <property type="match status" value="1"/>
</dbReference>
<evidence type="ECO:0000256" key="1">
    <source>
        <dbReference type="PROSITE-ProRule" id="PRU00259"/>
    </source>
</evidence>
<keyword evidence="5" id="KW-1185">Reference proteome</keyword>